<dbReference type="RefSeq" id="WP_182295078.1">
    <property type="nucleotide sequence ID" value="NZ_CP059851.1"/>
</dbReference>
<dbReference type="InterPro" id="IPR004384">
    <property type="entry name" value="RNA_MeTrfase_TrmJ/LasT"/>
</dbReference>
<dbReference type="GO" id="GO:0002128">
    <property type="term" value="P:tRNA nucleoside ribose methylation"/>
    <property type="evidence" value="ECO:0007669"/>
    <property type="project" value="TreeGrafter"/>
</dbReference>
<sequence length="245" mass="25801">MTPDPAPAIILVRPQLGMNIGMVARAMANFGLDDLRLVNPRDGWPNPDAGPAAAGADGVLDSVRVYDSVDAALHDCRLSFATTMILKGLPKPVATPRHAVASIRAARVKAGILFGPEAAGMSKDDMAAVQTLITIPASADFASLNLAQAVLTLAYEWGTAAGDAPALRDVPDPPAPHAELAELVAQLVEALERAGYFHIADRRPTSERAIAAMLAKAGWSSQQVRTMRGIVRALSEARAARQRTT</sequence>
<evidence type="ECO:0000256" key="2">
    <source>
        <dbReference type="ARBA" id="ARBA00022603"/>
    </source>
</evidence>
<gene>
    <name evidence="6" type="ORF">H3309_12795</name>
</gene>
<evidence type="ECO:0000256" key="3">
    <source>
        <dbReference type="ARBA" id="ARBA00022679"/>
    </source>
</evidence>
<accession>A0A7G5IFU1</accession>
<dbReference type="InterPro" id="IPR029028">
    <property type="entry name" value="Alpha/beta_knot_MTases"/>
</dbReference>
<dbReference type="KEGG" id="sand:H3309_12795"/>
<dbReference type="Proteomes" id="UP000515292">
    <property type="component" value="Chromosome"/>
</dbReference>
<dbReference type="PANTHER" id="PTHR42786:SF7">
    <property type="entry name" value="TRNA_RRNA METHYLTRANSFERASE SPOU TYPE DOMAIN-CONTAINING PROTEIN"/>
    <property type="match status" value="1"/>
</dbReference>
<organism evidence="6 7">
    <name type="scientific">Sandaracinobacteroides saxicola</name>
    <dbReference type="NCBI Taxonomy" id="2759707"/>
    <lineage>
        <taxon>Bacteria</taxon>
        <taxon>Pseudomonadati</taxon>
        <taxon>Pseudomonadota</taxon>
        <taxon>Alphaproteobacteria</taxon>
        <taxon>Sphingomonadales</taxon>
        <taxon>Sphingosinicellaceae</taxon>
        <taxon>Sandaracinobacteroides</taxon>
    </lineage>
</organism>
<dbReference type="SUPFAM" id="SSF75217">
    <property type="entry name" value="alpha/beta knot"/>
    <property type="match status" value="1"/>
</dbReference>
<keyword evidence="7" id="KW-1185">Reference proteome</keyword>
<dbReference type="EMBL" id="CP059851">
    <property type="protein sequence ID" value="QMW22233.1"/>
    <property type="molecule type" value="Genomic_DNA"/>
</dbReference>
<dbReference type="Pfam" id="PF00588">
    <property type="entry name" value="SpoU_methylase"/>
    <property type="match status" value="1"/>
</dbReference>
<dbReference type="PIRSF" id="PIRSF004808">
    <property type="entry name" value="LasT"/>
    <property type="match status" value="1"/>
</dbReference>
<name>A0A7G5IFU1_9SPHN</name>
<dbReference type="InterPro" id="IPR029026">
    <property type="entry name" value="tRNA_m1G_MTases_N"/>
</dbReference>
<dbReference type="GO" id="GO:0005829">
    <property type="term" value="C:cytosol"/>
    <property type="evidence" value="ECO:0007669"/>
    <property type="project" value="TreeGrafter"/>
</dbReference>
<dbReference type="GO" id="GO:0003723">
    <property type="term" value="F:RNA binding"/>
    <property type="evidence" value="ECO:0007669"/>
    <property type="project" value="InterPro"/>
</dbReference>
<dbReference type="GO" id="GO:0008173">
    <property type="term" value="F:RNA methyltransferase activity"/>
    <property type="evidence" value="ECO:0007669"/>
    <property type="project" value="InterPro"/>
</dbReference>
<dbReference type="PANTHER" id="PTHR42786">
    <property type="entry name" value="TRNA/RRNA METHYLTRANSFERASE"/>
    <property type="match status" value="1"/>
</dbReference>
<dbReference type="CDD" id="cd18093">
    <property type="entry name" value="SpoU-like_TrmJ"/>
    <property type="match status" value="1"/>
</dbReference>
<proteinExistence type="inferred from homology"/>
<keyword evidence="4" id="KW-0949">S-adenosyl-L-methionine</keyword>
<evidence type="ECO:0000313" key="6">
    <source>
        <dbReference type="EMBL" id="QMW22233.1"/>
    </source>
</evidence>
<keyword evidence="3 6" id="KW-0808">Transferase</keyword>
<comment type="similarity">
    <text evidence="1">Belongs to the class IV-like SAM-binding methyltransferase superfamily. RNA methyltransferase TrmH family.</text>
</comment>
<dbReference type="AlphaFoldDB" id="A0A7G5IFU1"/>
<evidence type="ECO:0000313" key="7">
    <source>
        <dbReference type="Proteomes" id="UP000515292"/>
    </source>
</evidence>
<evidence type="ECO:0000259" key="5">
    <source>
        <dbReference type="Pfam" id="PF00588"/>
    </source>
</evidence>
<keyword evidence="2 6" id="KW-0489">Methyltransferase</keyword>
<feature type="domain" description="tRNA/rRNA methyltransferase SpoU type" evidence="5">
    <location>
        <begin position="8"/>
        <end position="155"/>
    </location>
</feature>
<protein>
    <submittedName>
        <fullName evidence="6">RNA methyltransferase</fullName>
    </submittedName>
</protein>
<evidence type="ECO:0000256" key="1">
    <source>
        <dbReference type="ARBA" id="ARBA00007228"/>
    </source>
</evidence>
<dbReference type="Gene3D" id="1.10.8.590">
    <property type="match status" value="1"/>
</dbReference>
<reference evidence="6 7" key="1">
    <citation type="submission" date="2020-07" db="EMBL/GenBank/DDBJ databases">
        <title>Complete genome sequence for Sandaracinobacter sp. M6.</title>
        <authorList>
            <person name="Tang Y."/>
            <person name="Liu Q."/>
            <person name="Guo Z."/>
            <person name="Lei P."/>
            <person name="Huang B."/>
        </authorList>
    </citation>
    <scope>NUCLEOTIDE SEQUENCE [LARGE SCALE GENOMIC DNA]</scope>
    <source>
        <strain evidence="6 7">M6</strain>
    </source>
</reference>
<dbReference type="Gene3D" id="3.40.1280.10">
    <property type="match status" value="1"/>
</dbReference>
<dbReference type="InterPro" id="IPR001537">
    <property type="entry name" value="SpoU_MeTrfase"/>
</dbReference>
<evidence type="ECO:0000256" key="4">
    <source>
        <dbReference type="ARBA" id="ARBA00022691"/>
    </source>
</evidence>